<dbReference type="Proteomes" id="UP000287166">
    <property type="component" value="Unassembled WGS sequence"/>
</dbReference>
<evidence type="ECO:0000313" key="2">
    <source>
        <dbReference type="Proteomes" id="UP000287166"/>
    </source>
</evidence>
<name>A0A401GDS5_9APHY</name>
<protein>
    <submittedName>
        <fullName evidence="1">Uncharacterized protein</fullName>
    </submittedName>
</protein>
<dbReference type="InParanoid" id="A0A401GDS5"/>
<dbReference type="AlphaFoldDB" id="A0A401GDS5"/>
<keyword evidence="2" id="KW-1185">Reference proteome</keyword>
<dbReference type="RefSeq" id="XP_027611245.1">
    <property type="nucleotide sequence ID" value="XM_027755444.1"/>
</dbReference>
<gene>
    <name evidence="1" type="ORF">SCP_0300470</name>
</gene>
<proteinExistence type="predicted"/>
<comment type="caution">
    <text evidence="1">The sequence shown here is derived from an EMBL/GenBank/DDBJ whole genome shotgun (WGS) entry which is preliminary data.</text>
</comment>
<reference evidence="1 2" key="1">
    <citation type="journal article" date="2018" name="Sci. Rep.">
        <title>Genome sequence of the cauliflower mushroom Sparassis crispa (Hanabiratake) and its association with beneficial usage.</title>
        <authorList>
            <person name="Kiyama R."/>
            <person name="Furutani Y."/>
            <person name="Kawaguchi K."/>
            <person name="Nakanishi T."/>
        </authorList>
    </citation>
    <scope>NUCLEOTIDE SEQUENCE [LARGE SCALE GENOMIC DNA]</scope>
</reference>
<dbReference type="EMBL" id="BFAD01000003">
    <property type="protein sequence ID" value="GBE80332.1"/>
    <property type="molecule type" value="Genomic_DNA"/>
</dbReference>
<dbReference type="GeneID" id="38777249"/>
<accession>A0A401GDS5</accession>
<organism evidence="1 2">
    <name type="scientific">Sparassis crispa</name>
    <dbReference type="NCBI Taxonomy" id="139825"/>
    <lineage>
        <taxon>Eukaryota</taxon>
        <taxon>Fungi</taxon>
        <taxon>Dikarya</taxon>
        <taxon>Basidiomycota</taxon>
        <taxon>Agaricomycotina</taxon>
        <taxon>Agaricomycetes</taxon>
        <taxon>Polyporales</taxon>
        <taxon>Sparassidaceae</taxon>
        <taxon>Sparassis</taxon>
    </lineage>
</organism>
<evidence type="ECO:0000313" key="1">
    <source>
        <dbReference type="EMBL" id="GBE80332.1"/>
    </source>
</evidence>
<sequence>MRSSIPSVLYHPPKAAQRRGEKMYIVFRGLALGPGVYETWDEVKAMCIGVSRSLYQQALIALLPPSAQLKQIPYDCTNIQLLSSVARTISGASVTLKSPIVASGGNSSSPASGLPSPTVPPLCTPSRSVLQSPGGRSAKPPTPLFECDMCKTHSGHFFSPYATIVSTPLSLKPLMQKAVGVELLREVIGRTMPVYEGEMLPPPILEPARTSQPVLPSLWTSPASVSFPPAT</sequence>